<dbReference type="Gene3D" id="1.10.287.130">
    <property type="match status" value="1"/>
</dbReference>
<dbReference type="Proteomes" id="UP000027866">
    <property type="component" value="Unassembled WGS sequence"/>
</dbReference>
<accession>A0A074MHV5</accession>
<protein>
    <recommendedName>
        <fullName evidence="2">histidine kinase</fullName>
        <ecNumber evidence="2">2.7.13.3</ecNumber>
    </recommendedName>
</protein>
<keyword evidence="3" id="KW-0597">Phosphoprotein</keyword>
<dbReference type="SUPFAM" id="SSF47384">
    <property type="entry name" value="Homodimeric domain of signal transducing histidine kinase"/>
    <property type="match status" value="1"/>
</dbReference>
<dbReference type="GO" id="GO:0000155">
    <property type="term" value="F:phosphorelay sensor kinase activity"/>
    <property type="evidence" value="ECO:0007669"/>
    <property type="project" value="InterPro"/>
</dbReference>
<dbReference type="PROSITE" id="PS50109">
    <property type="entry name" value="HIS_KIN"/>
    <property type="match status" value="1"/>
</dbReference>
<sequence length="475" mass="50779">MERGDTLLAARGLTDADDRLVNADEPLAELQIACGGRIPGMLAVPELLELVRQARGMGLRIAREFGAHDGEELVTGFVRIQPRPDSEGAGCEVLVENWQRHPRTLAGAGEFAEQLDAIDRASAEASGRLDARQRVQLVNAGAPDAQELEQAIAREPGRVWTDYVTLQGIAHRQPLHWRLLDGAHCLLPGSQRSWRIRLLPLGSVSTAPAGFEWLLVPEEPLAESLGHGDEEKQAASGHSRLIGSALTPVLRQPIARIIANAETIRARLAGPLREEYTEYAGTIAAAGQHLSGMLDDLADLEVVEAPGFSTAREKVDLADAARRAAGILGVRAQGRDIVLDLPGEGDDCLATAEFRRVLQVLMNVIGNAIAYSPAGSRVTVRTHRAEGEEGQHRVAVTVSDEGPGVTEQQATRIFDKFERLGRDNDGGSGLGLYISRRLARAMGGDLTVSGPESGAEVGGAVFRLDLPAYPAGKPA</sequence>
<dbReference type="CDD" id="cd00082">
    <property type="entry name" value="HisKA"/>
    <property type="match status" value="1"/>
</dbReference>
<evidence type="ECO:0000259" key="7">
    <source>
        <dbReference type="PROSITE" id="PS50109"/>
    </source>
</evidence>
<dbReference type="InterPro" id="IPR003661">
    <property type="entry name" value="HisK_dim/P_dom"/>
</dbReference>
<dbReference type="InterPro" id="IPR036890">
    <property type="entry name" value="HATPase_C_sf"/>
</dbReference>
<dbReference type="EC" id="2.7.13.3" evidence="2"/>
<organism evidence="8 9">
    <name type="scientific">Erythrobacter litoralis</name>
    <dbReference type="NCBI Taxonomy" id="39960"/>
    <lineage>
        <taxon>Bacteria</taxon>
        <taxon>Pseudomonadati</taxon>
        <taxon>Pseudomonadota</taxon>
        <taxon>Alphaproteobacteria</taxon>
        <taxon>Sphingomonadales</taxon>
        <taxon>Erythrobacteraceae</taxon>
        <taxon>Erythrobacter/Porphyrobacter group</taxon>
        <taxon>Erythrobacter</taxon>
    </lineage>
</organism>
<dbReference type="Pfam" id="PF00512">
    <property type="entry name" value="HisKA"/>
    <property type="match status" value="1"/>
</dbReference>
<dbReference type="PANTHER" id="PTHR43711:SF1">
    <property type="entry name" value="HISTIDINE KINASE 1"/>
    <property type="match status" value="1"/>
</dbReference>
<dbReference type="InterPro" id="IPR003594">
    <property type="entry name" value="HATPase_dom"/>
</dbReference>
<comment type="catalytic activity">
    <reaction evidence="1">
        <text>ATP + protein L-histidine = ADP + protein N-phospho-L-histidine.</text>
        <dbReference type="EC" id="2.7.13.3"/>
    </reaction>
</comment>
<dbReference type="Gene3D" id="3.30.565.10">
    <property type="entry name" value="Histidine kinase-like ATPase, C-terminal domain"/>
    <property type="match status" value="1"/>
</dbReference>
<dbReference type="InterPro" id="IPR050736">
    <property type="entry name" value="Sensor_HK_Regulatory"/>
</dbReference>
<dbReference type="InterPro" id="IPR005467">
    <property type="entry name" value="His_kinase_dom"/>
</dbReference>
<evidence type="ECO:0000256" key="3">
    <source>
        <dbReference type="ARBA" id="ARBA00022553"/>
    </source>
</evidence>
<evidence type="ECO:0000256" key="5">
    <source>
        <dbReference type="ARBA" id="ARBA00022777"/>
    </source>
</evidence>
<comment type="caution">
    <text evidence="8">The sequence shown here is derived from an EMBL/GenBank/DDBJ whole genome shotgun (WGS) entry which is preliminary data.</text>
</comment>
<dbReference type="AlphaFoldDB" id="A0A074MHV5"/>
<dbReference type="PRINTS" id="PR00344">
    <property type="entry name" value="BCTRLSENSOR"/>
</dbReference>
<name>A0A074MHV5_9SPHN</name>
<keyword evidence="5 8" id="KW-0418">Kinase</keyword>
<keyword evidence="4" id="KW-0808">Transferase</keyword>
<evidence type="ECO:0000256" key="1">
    <source>
        <dbReference type="ARBA" id="ARBA00000085"/>
    </source>
</evidence>
<gene>
    <name evidence="8" type="ORF">EH32_14185</name>
</gene>
<keyword evidence="9" id="KW-1185">Reference proteome</keyword>
<feature type="domain" description="Histidine kinase" evidence="7">
    <location>
        <begin position="245"/>
        <end position="470"/>
    </location>
</feature>
<evidence type="ECO:0000313" key="8">
    <source>
        <dbReference type="EMBL" id="KEO92405.1"/>
    </source>
</evidence>
<reference evidence="8 9" key="1">
    <citation type="submission" date="2014-04" db="EMBL/GenBank/DDBJ databases">
        <title>A comprehensive comparison of genomes of Erythrobacter spp. Strains.</title>
        <authorList>
            <person name="Zheng Q."/>
        </authorList>
    </citation>
    <scope>NUCLEOTIDE SEQUENCE [LARGE SCALE GENOMIC DNA]</scope>
    <source>
        <strain evidence="8 9">DSM 8509</strain>
    </source>
</reference>
<dbReference type="SMART" id="SM00387">
    <property type="entry name" value="HATPase_c"/>
    <property type="match status" value="1"/>
</dbReference>
<dbReference type="InterPro" id="IPR004358">
    <property type="entry name" value="Sig_transdc_His_kin-like_C"/>
</dbReference>
<dbReference type="EMBL" id="JMIX01000009">
    <property type="protein sequence ID" value="KEO92405.1"/>
    <property type="molecule type" value="Genomic_DNA"/>
</dbReference>
<dbReference type="InterPro" id="IPR036097">
    <property type="entry name" value="HisK_dim/P_sf"/>
</dbReference>
<dbReference type="Pfam" id="PF02518">
    <property type="entry name" value="HATPase_c"/>
    <property type="match status" value="1"/>
</dbReference>
<keyword evidence="6" id="KW-0902">Two-component regulatory system</keyword>
<evidence type="ECO:0000313" key="9">
    <source>
        <dbReference type="Proteomes" id="UP000027866"/>
    </source>
</evidence>
<proteinExistence type="predicted"/>
<evidence type="ECO:0000256" key="6">
    <source>
        <dbReference type="ARBA" id="ARBA00023012"/>
    </source>
</evidence>
<evidence type="ECO:0000256" key="2">
    <source>
        <dbReference type="ARBA" id="ARBA00012438"/>
    </source>
</evidence>
<dbReference type="PANTHER" id="PTHR43711">
    <property type="entry name" value="TWO-COMPONENT HISTIDINE KINASE"/>
    <property type="match status" value="1"/>
</dbReference>
<evidence type="ECO:0000256" key="4">
    <source>
        <dbReference type="ARBA" id="ARBA00022679"/>
    </source>
</evidence>
<dbReference type="SUPFAM" id="SSF55874">
    <property type="entry name" value="ATPase domain of HSP90 chaperone/DNA topoisomerase II/histidine kinase"/>
    <property type="match status" value="1"/>
</dbReference>